<organism evidence="8 9">
    <name type="scientific">Amorphotheca resinae ATCC 22711</name>
    <dbReference type="NCBI Taxonomy" id="857342"/>
    <lineage>
        <taxon>Eukaryota</taxon>
        <taxon>Fungi</taxon>
        <taxon>Dikarya</taxon>
        <taxon>Ascomycota</taxon>
        <taxon>Pezizomycotina</taxon>
        <taxon>Leotiomycetes</taxon>
        <taxon>Helotiales</taxon>
        <taxon>Amorphothecaceae</taxon>
        <taxon>Amorphotheca</taxon>
    </lineage>
</organism>
<evidence type="ECO:0000256" key="4">
    <source>
        <dbReference type="ARBA" id="ARBA00022884"/>
    </source>
</evidence>
<dbReference type="FunCoup" id="A0A2T3B6L8">
    <property type="interactions" value="513"/>
</dbReference>
<gene>
    <name evidence="8" type="ORF">M430DRAFT_118851</name>
</gene>
<dbReference type="InterPro" id="IPR049560">
    <property type="entry name" value="MeTrfase_RsmB-F_NOP2_cat"/>
</dbReference>
<sequence length="599" mass="65668">MSLYYEAADVLTAPTNAGGSLKSRVFSKKGLKSPPAQVYALAIETCKWSPILKEVIEHADILRLERKLSPLLSLLLVHDLLLAKRGIALPATHGLRTAIERHKARLQAELTKARIRRKLSSIESLKAHVEAGGENATDSSEAPYPRWVRVNTLKTTLEDQLETTFAGYERAATIDGVRRRDSKQLYIDANIPNLVAVSPYNDLQKSEAYKSGSIIFQDKASCFPAYLLDPLPEDGDIVDTCSAPGNKTTHIAAILLAHSSEPEDCKQTIHAFEKNKGRAETLEKMVNLAGSNVWTKIHPGHDFLKTDPSSPMFRNVGALLLDPSCSGSGIVGRDDMPELHLPSVGQGTAAASKGSTKGAKAPGHSKETRKRKREETEEDLVMVDDDGMVTAVDTGDELKSRLAALATFQLELLLHAFKFPAARKITYSTCSVHAEENEGVVKSALSSSIAKERGWRILKRDEQVRGMREWPVRGSLEACGEDAQLAQACIRANKGDAHGTMGFFLAGFVRDPMPAADVEAQFLRDERGHLVRDVTGVPVRVGEERVDEEEEWNGFSEGEANEDDAGTSQDHVDPPTEVGDDGKRRVGKRRRKTKPSERS</sequence>
<evidence type="ECO:0000256" key="6">
    <source>
        <dbReference type="SAM" id="MobiDB-lite"/>
    </source>
</evidence>
<accession>A0A2T3B6L8</accession>
<evidence type="ECO:0000256" key="3">
    <source>
        <dbReference type="ARBA" id="ARBA00022691"/>
    </source>
</evidence>
<dbReference type="InterPro" id="IPR001678">
    <property type="entry name" value="MeTrfase_RsmB-F_NOP2_dom"/>
</dbReference>
<keyword evidence="3 5" id="KW-0949">S-adenosyl-L-methionine</keyword>
<dbReference type="PANTHER" id="PTHR22807:SF4">
    <property type="entry name" value="28S RRNA (CYTOSINE-C(5))-METHYLTRANSFERASE"/>
    <property type="match status" value="1"/>
</dbReference>
<feature type="compositionally biased region" description="Low complexity" evidence="6">
    <location>
        <begin position="347"/>
        <end position="361"/>
    </location>
</feature>
<feature type="compositionally biased region" description="Basic and acidic residues" evidence="6">
    <location>
        <begin position="570"/>
        <end position="584"/>
    </location>
</feature>
<evidence type="ECO:0000313" key="8">
    <source>
        <dbReference type="EMBL" id="PSS22391.1"/>
    </source>
</evidence>
<feature type="binding site" evidence="5">
    <location>
        <begin position="241"/>
        <end position="247"/>
    </location>
    <ligand>
        <name>S-adenosyl-L-methionine</name>
        <dbReference type="ChEBI" id="CHEBI:59789"/>
    </ligand>
</feature>
<dbReference type="Gene3D" id="3.30.70.1170">
    <property type="entry name" value="Sun protein, domain 3"/>
    <property type="match status" value="1"/>
</dbReference>
<proteinExistence type="inferred from homology"/>
<keyword evidence="4 5" id="KW-0694">RNA-binding</keyword>
<dbReference type="InParanoid" id="A0A2T3B6L8"/>
<evidence type="ECO:0000256" key="5">
    <source>
        <dbReference type="PROSITE-ProRule" id="PRU01023"/>
    </source>
</evidence>
<keyword evidence="2 5" id="KW-0808">Transferase</keyword>
<evidence type="ECO:0000259" key="7">
    <source>
        <dbReference type="PROSITE" id="PS51686"/>
    </source>
</evidence>
<evidence type="ECO:0000256" key="2">
    <source>
        <dbReference type="ARBA" id="ARBA00022679"/>
    </source>
</evidence>
<dbReference type="OrthoDB" id="435282at2759"/>
<feature type="binding site" evidence="5">
    <location>
        <position position="322"/>
    </location>
    <ligand>
        <name>S-adenosyl-L-methionine</name>
        <dbReference type="ChEBI" id="CHEBI:59789"/>
    </ligand>
</feature>
<dbReference type="STRING" id="857342.A0A2T3B6L8"/>
<dbReference type="Pfam" id="PF01189">
    <property type="entry name" value="Methyltr_RsmB-F"/>
    <property type="match status" value="1"/>
</dbReference>
<evidence type="ECO:0000256" key="1">
    <source>
        <dbReference type="ARBA" id="ARBA00022603"/>
    </source>
</evidence>
<evidence type="ECO:0000313" key="9">
    <source>
        <dbReference type="Proteomes" id="UP000241818"/>
    </source>
</evidence>
<feature type="domain" description="SAM-dependent MTase RsmB/NOP-type" evidence="7">
    <location>
        <begin position="136"/>
        <end position="511"/>
    </location>
</feature>
<dbReference type="InterPro" id="IPR029063">
    <property type="entry name" value="SAM-dependent_MTases_sf"/>
</dbReference>
<comment type="similarity">
    <text evidence="5">Belongs to the class I-like SAM-binding methyltransferase superfamily. RsmB/NOP family.</text>
</comment>
<dbReference type="GO" id="GO:0003723">
    <property type="term" value="F:RNA binding"/>
    <property type="evidence" value="ECO:0007669"/>
    <property type="project" value="UniProtKB-UniRule"/>
</dbReference>
<feature type="region of interest" description="Disordered" evidence="6">
    <location>
        <begin position="337"/>
        <end position="379"/>
    </location>
</feature>
<keyword evidence="1 5" id="KW-0489">Methyltransferase</keyword>
<dbReference type="Pfam" id="PF21148">
    <property type="entry name" value="NSUN5_fdxn-like"/>
    <property type="match status" value="1"/>
</dbReference>
<reference evidence="8 9" key="1">
    <citation type="journal article" date="2018" name="New Phytol.">
        <title>Comparative genomics and transcriptomics depict ericoid mycorrhizal fungi as versatile saprotrophs and plant mutualists.</title>
        <authorList>
            <person name="Martino E."/>
            <person name="Morin E."/>
            <person name="Grelet G.A."/>
            <person name="Kuo A."/>
            <person name="Kohler A."/>
            <person name="Daghino S."/>
            <person name="Barry K.W."/>
            <person name="Cichocki N."/>
            <person name="Clum A."/>
            <person name="Dockter R.B."/>
            <person name="Hainaut M."/>
            <person name="Kuo R.C."/>
            <person name="LaButti K."/>
            <person name="Lindahl B.D."/>
            <person name="Lindquist E.A."/>
            <person name="Lipzen A."/>
            <person name="Khouja H.R."/>
            <person name="Magnuson J."/>
            <person name="Murat C."/>
            <person name="Ohm R.A."/>
            <person name="Singer S.W."/>
            <person name="Spatafora J.W."/>
            <person name="Wang M."/>
            <person name="Veneault-Fourrey C."/>
            <person name="Henrissat B."/>
            <person name="Grigoriev I.V."/>
            <person name="Martin F.M."/>
            <person name="Perotto S."/>
        </authorList>
    </citation>
    <scope>NUCLEOTIDE SEQUENCE [LARGE SCALE GENOMIC DNA]</scope>
    <source>
        <strain evidence="8 9">ATCC 22711</strain>
    </source>
</reference>
<dbReference type="GO" id="GO:0008173">
    <property type="term" value="F:RNA methyltransferase activity"/>
    <property type="evidence" value="ECO:0007669"/>
    <property type="project" value="InterPro"/>
</dbReference>
<dbReference type="PANTHER" id="PTHR22807">
    <property type="entry name" value="NOP2 YEAST -RELATED NOL1/NOP2/FMU SUN DOMAIN-CONTAINING"/>
    <property type="match status" value="1"/>
</dbReference>
<dbReference type="GO" id="GO:0070475">
    <property type="term" value="P:rRNA base methylation"/>
    <property type="evidence" value="ECO:0007669"/>
    <property type="project" value="TreeGrafter"/>
</dbReference>
<keyword evidence="9" id="KW-1185">Reference proteome</keyword>
<dbReference type="InterPro" id="IPR023267">
    <property type="entry name" value="RCMT"/>
</dbReference>
<dbReference type="RefSeq" id="XP_024722546.1">
    <property type="nucleotide sequence ID" value="XM_024861726.1"/>
</dbReference>
<feature type="active site" description="Nucleophile" evidence="5">
    <location>
        <position position="430"/>
    </location>
</feature>
<feature type="region of interest" description="Disordered" evidence="6">
    <location>
        <begin position="541"/>
        <end position="599"/>
    </location>
</feature>
<dbReference type="SUPFAM" id="SSF53335">
    <property type="entry name" value="S-adenosyl-L-methionine-dependent methyltransferases"/>
    <property type="match status" value="1"/>
</dbReference>
<dbReference type="EMBL" id="KZ679009">
    <property type="protein sequence ID" value="PSS22391.1"/>
    <property type="molecule type" value="Genomic_DNA"/>
</dbReference>
<dbReference type="Gene3D" id="3.40.50.150">
    <property type="entry name" value="Vaccinia Virus protein VP39"/>
    <property type="match status" value="1"/>
</dbReference>
<dbReference type="GO" id="GO:0005730">
    <property type="term" value="C:nucleolus"/>
    <property type="evidence" value="ECO:0007669"/>
    <property type="project" value="TreeGrafter"/>
</dbReference>
<dbReference type="Pfam" id="PF21153">
    <property type="entry name" value="NSUN5_N"/>
    <property type="match status" value="1"/>
</dbReference>
<dbReference type="InterPro" id="IPR048889">
    <property type="entry name" value="NSUN5_RCM1_N"/>
</dbReference>
<name>A0A2T3B6L8_AMORE</name>
<dbReference type="AlphaFoldDB" id="A0A2T3B6L8"/>
<feature type="binding site" evidence="5">
    <location>
        <position position="302"/>
    </location>
    <ligand>
        <name>S-adenosyl-L-methionine</name>
        <dbReference type="ChEBI" id="CHEBI:59789"/>
    </ligand>
</feature>
<dbReference type="GeneID" id="36569807"/>
<feature type="binding site" evidence="5">
    <location>
        <position position="273"/>
    </location>
    <ligand>
        <name>S-adenosyl-L-methionine</name>
        <dbReference type="ChEBI" id="CHEBI:59789"/>
    </ligand>
</feature>
<dbReference type="PROSITE" id="PS51686">
    <property type="entry name" value="SAM_MT_RSMB_NOP"/>
    <property type="match status" value="1"/>
</dbReference>
<dbReference type="InterPro" id="IPR049561">
    <property type="entry name" value="NSUN5_7_fdxn-like"/>
</dbReference>
<protein>
    <recommendedName>
        <fullName evidence="7">SAM-dependent MTase RsmB/NOP-type domain-containing protein</fullName>
    </recommendedName>
</protein>
<dbReference type="FunFam" id="3.30.70.1170:FF:000006">
    <property type="entry name" value="NOL1/NOP2/Sun domain family protein"/>
    <property type="match status" value="1"/>
</dbReference>
<dbReference type="Proteomes" id="UP000241818">
    <property type="component" value="Unassembled WGS sequence"/>
</dbReference>
<dbReference type="PRINTS" id="PR02008">
    <property type="entry name" value="RCMTFAMILY"/>
</dbReference>